<feature type="compositionally biased region" description="Basic residues" evidence="1">
    <location>
        <begin position="416"/>
        <end position="428"/>
    </location>
</feature>
<name>A0ABW6B7J1_9SPHI</name>
<dbReference type="Proteomes" id="UP001597560">
    <property type="component" value="Unassembled WGS sequence"/>
</dbReference>
<keyword evidence="4" id="KW-1185">Reference proteome</keyword>
<dbReference type="Pfam" id="PF03432">
    <property type="entry name" value="Relaxase"/>
    <property type="match status" value="1"/>
</dbReference>
<sequence length="428" mass="48939">MVARIMIGKSIRGILHYNEQKAAEGSATLIMASGFAGDIEKLDFAHKLRRFEHMTCLKPSVKTNALHISLNFHSSEKLDDAEMQQIAAAYMERIGFGDQPFLVYRHHDVSHQHFHIATVNIKKDGNSIDLHNIGRTKSEQARKFIEKEFSLIRAESKAYHPEPAIKAIEPERVQYGHLPTKRAIGSVVTTVMNSYKFTSLAEFNAVLKPFNIVADRGNEESAMFRKKGLLYSVLDRQGNKVGVPIKASSFYSKPILKRLERKFEQNIEKRKPYRDNLKKRIDEVLNRYEDITKQTLITELQKSGIALIFRQNEEGFIYGATFIDHLCKTVFNGSSLGKAYSAKALKEKLAENDKIKTYLAKSKRINSYLKPHSEEKHLQHARKTNFSNPTISTTTDKILKDLLNPEYTGYAPSITSKKKKRQIKRKQP</sequence>
<dbReference type="InterPro" id="IPR005094">
    <property type="entry name" value="Endonuclease_MobA/VirD2"/>
</dbReference>
<comment type="caution">
    <text evidence="3">The sequence shown here is derived from an EMBL/GenBank/DDBJ whole genome shotgun (WGS) entry which is preliminary data.</text>
</comment>
<evidence type="ECO:0000259" key="2">
    <source>
        <dbReference type="Pfam" id="PF03432"/>
    </source>
</evidence>
<protein>
    <submittedName>
        <fullName evidence="3">Relaxase/mobilization nuclease domain-containing protein</fullName>
    </submittedName>
</protein>
<feature type="region of interest" description="Disordered" evidence="1">
    <location>
        <begin position="407"/>
        <end position="428"/>
    </location>
</feature>
<proteinExistence type="predicted"/>
<organism evidence="3 4">
    <name type="scientific">Olivibacter jilunii</name>
    <dbReference type="NCBI Taxonomy" id="985016"/>
    <lineage>
        <taxon>Bacteria</taxon>
        <taxon>Pseudomonadati</taxon>
        <taxon>Bacteroidota</taxon>
        <taxon>Sphingobacteriia</taxon>
        <taxon>Sphingobacteriales</taxon>
        <taxon>Sphingobacteriaceae</taxon>
        <taxon>Olivibacter</taxon>
    </lineage>
</organism>
<evidence type="ECO:0000256" key="1">
    <source>
        <dbReference type="SAM" id="MobiDB-lite"/>
    </source>
</evidence>
<evidence type="ECO:0000313" key="3">
    <source>
        <dbReference type="EMBL" id="MFD2965490.1"/>
    </source>
</evidence>
<accession>A0ABW6B7J1</accession>
<gene>
    <name evidence="3" type="ORF">ACFS6J_27070</name>
</gene>
<dbReference type="RefSeq" id="WP_377613445.1">
    <property type="nucleotide sequence ID" value="NZ_JBHUPA010000038.1"/>
</dbReference>
<dbReference type="EMBL" id="JBHUPA010000038">
    <property type="protein sequence ID" value="MFD2965490.1"/>
    <property type="molecule type" value="Genomic_DNA"/>
</dbReference>
<reference evidence="4" key="1">
    <citation type="journal article" date="2019" name="Int. J. Syst. Evol. Microbiol.">
        <title>The Global Catalogue of Microorganisms (GCM) 10K type strain sequencing project: providing services to taxonomists for standard genome sequencing and annotation.</title>
        <authorList>
            <consortium name="The Broad Institute Genomics Platform"/>
            <consortium name="The Broad Institute Genome Sequencing Center for Infectious Disease"/>
            <person name="Wu L."/>
            <person name="Ma J."/>
        </authorList>
    </citation>
    <scope>NUCLEOTIDE SEQUENCE [LARGE SCALE GENOMIC DNA]</scope>
    <source>
        <strain evidence="4">KCTC 23098</strain>
    </source>
</reference>
<evidence type="ECO:0000313" key="4">
    <source>
        <dbReference type="Proteomes" id="UP001597560"/>
    </source>
</evidence>
<feature type="domain" description="MobA/VirD2-like nuclease" evidence="2">
    <location>
        <begin position="17"/>
        <end position="151"/>
    </location>
</feature>